<feature type="region of interest" description="Disordered" evidence="2">
    <location>
        <begin position="949"/>
        <end position="995"/>
    </location>
</feature>
<comment type="caution">
    <text evidence="5">The sequence shown here is derived from an EMBL/GenBank/DDBJ whole genome shotgun (WGS) entry which is preliminary data.</text>
</comment>
<feature type="compositionally biased region" description="Basic and acidic residues" evidence="2">
    <location>
        <begin position="913"/>
        <end position="926"/>
    </location>
</feature>
<dbReference type="SUPFAM" id="SSF50729">
    <property type="entry name" value="PH domain-like"/>
    <property type="match status" value="1"/>
</dbReference>
<evidence type="ECO:0000313" key="5">
    <source>
        <dbReference type="EMBL" id="KAG8446117.1"/>
    </source>
</evidence>
<dbReference type="CDD" id="cd00160">
    <property type="entry name" value="RhoGEF"/>
    <property type="match status" value="1"/>
</dbReference>
<feature type="compositionally biased region" description="Basic and acidic residues" evidence="2">
    <location>
        <begin position="848"/>
        <end position="860"/>
    </location>
</feature>
<evidence type="ECO:0000259" key="3">
    <source>
        <dbReference type="PROSITE" id="PS50003"/>
    </source>
</evidence>
<dbReference type="PANTHER" id="PTHR45845">
    <property type="entry name" value="RHO GUANINE NUCLEOTIDE EXCHANGE FACTOR-RELATED"/>
    <property type="match status" value="1"/>
</dbReference>
<protein>
    <submittedName>
        <fullName evidence="5">Uncharacterized protein</fullName>
    </submittedName>
</protein>
<dbReference type="Gene3D" id="2.30.29.30">
    <property type="entry name" value="Pleckstrin-homology domain (PH domain)/Phosphotyrosine-binding domain (PTB)"/>
    <property type="match status" value="1"/>
</dbReference>
<dbReference type="InterPro" id="IPR035899">
    <property type="entry name" value="DBL_dom_sf"/>
</dbReference>
<feature type="region of interest" description="Disordered" evidence="2">
    <location>
        <begin position="842"/>
        <end position="861"/>
    </location>
</feature>
<dbReference type="GO" id="GO:0005085">
    <property type="term" value="F:guanyl-nucleotide exchange factor activity"/>
    <property type="evidence" value="ECO:0007669"/>
    <property type="project" value="InterPro"/>
</dbReference>
<dbReference type="SUPFAM" id="SSF48065">
    <property type="entry name" value="DBL homology domain (DH-domain)"/>
    <property type="match status" value="1"/>
</dbReference>
<feature type="region of interest" description="Disordered" evidence="2">
    <location>
        <begin position="1475"/>
        <end position="1499"/>
    </location>
</feature>
<feature type="region of interest" description="Disordered" evidence="2">
    <location>
        <begin position="1"/>
        <end position="27"/>
    </location>
</feature>
<feature type="domain" description="PH" evidence="3">
    <location>
        <begin position="1247"/>
        <end position="1354"/>
    </location>
</feature>
<dbReference type="EMBL" id="JAACNH010000003">
    <property type="protein sequence ID" value="KAG8446117.1"/>
    <property type="molecule type" value="Genomic_DNA"/>
</dbReference>
<dbReference type="SMART" id="SM00233">
    <property type="entry name" value="PH"/>
    <property type="match status" value="1"/>
</dbReference>
<dbReference type="PANTHER" id="PTHR45845:SF1">
    <property type="entry name" value="PLECKSTRIN HOMOLOGY AND RHOGEF DOMAIN CONTAINING G4B"/>
    <property type="match status" value="1"/>
</dbReference>
<dbReference type="Pfam" id="PF00621">
    <property type="entry name" value="RhoGEF"/>
    <property type="match status" value="1"/>
</dbReference>
<dbReference type="CDD" id="cd13242">
    <property type="entry name" value="PH_puratrophin-1"/>
    <property type="match status" value="1"/>
</dbReference>
<accession>A0A8T2JRX0</accession>
<feature type="coiled-coil region" evidence="1">
    <location>
        <begin position="574"/>
        <end position="601"/>
    </location>
</feature>
<dbReference type="Pfam" id="PF22697">
    <property type="entry name" value="SOS1_NGEF_PH"/>
    <property type="match status" value="1"/>
</dbReference>
<dbReference type="Gene3D" id="1.20.58.60">
    <property type="match status" value="1"/>
</dbReference>
<dbReference type="PROSITE" id="PS50010">
    <property type="entry name" value="DH_2"/>
    <property type="match status" value="1"/>
</dbReference>
<dbReference type="InterPro" id="IPR011993">
    <property type="entry name" value="PH-like_dom_sf"/>
</dbReference>
<dbReference type="InterPro" id="IPR052231">
    <property type="entry name" value="Rho_GEF_signaling-related"/>
</dbReference>
<dbReference type="InterPro" id="IPR001849">
    <property type="entry name" value="PH_domain"/>
</dbReference>
<dbReference type="InterPro" id="IPR055251">
    <property type="entry name" value="SOS1_NGEF_PH"/>
</dbReference>
<feature type="compositionally biased region" description="Low complexity" evidence="2">
    <location>
        <begin position="1482"/>
        <end position="1498"/>
    </location>
</feature>
<feature type="compositionally biased region" description="Low complexity" evidence="2">
    <location>
        <begin position="1422"/>
        <end position="1452"/>
    </location>
</feature>
<dbReference type="PROSITE" id="PS50003">
    <property type="entry name" value="PH_DOMAIN"/>
    <property type="match status" value="1"/>
</dbReference>
<evidence type="ECO:0000313" key="6">
    <source>
        <dbReference type="Proteomes" id="UP000812440"/>
    </source>
</evidence>
<feature type="region of interest" description="Disordered" evidence="2">
    <location>
        <begin position="1386"/>
        <end position="1462"/>
    </location>
</feature>
<name>A0A8T2JRX0_9PIPI</name>
<reference evidence="5" key="1">
    <citation type="thesis" date="2020" institute="ProQuest LLC" country="789 East Eisenhower Parkway, Ann Arbor, MI, USA">
        <title>Comparative Genomics and Chromosome Evolution.</title>
        <authorList>
            <person name="Mudd A.B."/>
        </authorList>
    </citation>
    <scope>NUCLEOTIDE SEQUENCE</scope>
    <source>
        <strain evidence="5">Female2</strain>
        <tissue evidence="5">Blood</tissue>
    </source>
</reference>
<dbReference type="SMART" id="SM00325">
    <property type="entry name" value="RhoGEF"/>
    <property type="match status" value="1"/>
</dbReference>
<dbReference type="Gene3D" id="1.20.900.10">
    <property type="entry name" value="Dbl homology (DH) domain"/>
    <property type="match status" value="1"/>
</dbReference>
<dbReference type="Proteomes" id="UP000812440">
    <property type="component" value="Chromosome 8_10"/>
</dbReference>
<dbReference type="InterPro" id="IPR000219">
    <property type="entry name" value="DH_dom"/>
</dbReference>
<evidence type="ECO:0000259" key="4">
    <source>
        <dbReference type="PROSITE" id="PS50010"/>
    </source>
</evidence>
<feature type="region of interest" description="Disordered" evidence="2">
    <location>
        <begin position="895"/>
        <end position="926"/>
    </location>
</feature>
<feature type="compositionally biased region" description="Polar residues" evidence="2">
    <location>
        <begin position="949"/>
        <end position="960"/>
    </location>
</feature>
<keyword evidence="1" id="KW-0175">Coiled coil</keyword>
<gene>
    <name evidence="5" type="ORF">GDO86_013838</name>
</gene>
<evidence type="ECO:0000256" key="1">
    <source>
        <dbReference type="SAM" id="Coils"/>
    </source>
</evidence>
<sequence length="1532" mass="171175">MPAHLPAIPLPRGDAKDNGKSGVTQTSMQNKTLYPLSIKDNLDYAQAIDQVNGLMIPGLEDVTYQEIEGDYVDLLDIAASAEHTSFPCPPEMGDPPLVNGDLRIANSNIKWVCGETSKEGACTPCLKRRLNKNLDSQEIKCRFRQSYIAALSNPVSLTSVPMADIVEDPDHREELSTTFAALESPACSRRRKQVPLGSSRLFQGKAGTKTGDISSQVSPRNPKAIPTCGPEPSPSLVHRFSFLRGQRGTSSAGDGISIDANANQYGGTWRRVSAVCSPRLTRSRFSGKAPVPNATSGLEVTSSVQKVPSKSGLWVSIVGSPVKGSVPWESIPDPPIQCQDLCAKLLYSGIACLPGSRDKLGRAIIQVTTDSTSWDAPWCSAREVARLLLYLCSVARKEVKDLGLLVLVDARKQALSPFLPAALQSAQASCPGSIQSIVILVEKETVSQLDRIPGPQVEVLTSPKALSRYVDIGQLTWDLGGTFPYCHSEWVQFYQKLDAFLSDLRKASDLLQHSIQQLGEGSALQDSQEVEKKMEQHRELMKMVLSDSLLVSLQREGGTTLAKLRKEATRFYCSQDVRSAVEAAIQMYNQLEEQVHALVTKSNRRLELLESLLKIRELENQFNQLISWMDGDGENQLHEMDSTEWSLEILERHYKRFKDFFLQATVHYNHGLVLLDDANKFNRCHFSEMESFKAVRSGFQTRLTSFYMCVERQKEELEKLLNLYRFCDQVSQLTVSCSRYLGQLKKTEQKLCLPETRQCLENYLQRLNEELSAGKFQEMKEESYSLSSSRGLTVWNETWLKCQETRQLLEEALEKCKEESGWHKDASVAFTTKKQTEDISVGFSNDVSPRHQKDEEEFRTRGSMRAAETTVINCCSFGLHAGSVGLFLRATRSSRNRRQVREPVISKGCSTTEDSKSNSEADPEHTELMVQNSNNEALEILHCPSPNLSCPTPVQSPSSSKSEHLGWSALGRSHSEDSCTLPRGENSKSVMHSGRRCNLSRHASFSTGNTGSQYSTESSSALSPLLAMEPMNPRMPWARGAMNDLSRKSDWAMNANFAKMHRVMEELLSTERDYVYSLGYVLSHYLCEMDRSDVPSALRGQHAAIFGNLEKLYEFHSHVFLQELTSCRREPSQVGQCFLKHKDQFGLYAFYSKNKPKSDRLLQEHGTVFFKRKQQELNDKMDLSSYLLKPVQRISKYSLLLQDMEWELKGQSTREAELQAAQEVVRFQLRHGNDLLAMDDIQDCDVNLKEQGHLLRQGEFIITYKKKKCCRRVFLFEDLILFSKAKKAPSGGEMYVYKQSFKTSEIGLTHTLGGTGLCFEIWFRRRKLEDTYTLQALSSEVKEAWTGDLQKILWDQAIKNRELRRQERVFSGIGCKPFTDIQPSDAAISSRTVPGLNGGGDDNLRSSPAVTLPFPASPPPLRSMSVGSRSSASSALSLGGCSSTSSGRGSLSPHHGCTSSEPSWRCYKMESQQEREAGVFLSPSSGSSDGSISGFSSSDPNQFPLGHKNICYPLDCWRPLYPGEKPPGNSMP</sequence>
<feature type="region of interest" description="Disordered" evidence="2">
    <location>
        <begin position="202"/>
        <end position="230"/>
    </location>
</feature>
<evidence type="ECO:0000256" key="2">
    <source>
        <dbReference type="SAM" id="MobiDB-lite"/>
    </source>
</evidence>
<dbReference type="SUPFAM" id="SSF46966">
    <property type="entry name" value="Spectrin repeat"/>
    <property type="match status" value="1"/>
</dbReference>
<dbReference type="OrthoDB" id="6152532at2759"/>
<proteinExistence type="predicted"/>
<keyword evidence="6" id="KW-1185">Reference proteome</keyword>
<feature type="domain" description="DH" evidence="4">
    <location>
        <begin position="1059"/>
        <end position="1235"/>
    </location>
</feature>
<organism evidence="5 6">
    <name type="scientific">Hymenochirus boettgeri</name>
    <name type="common">Congo dwarf clawed frog</name>
    <dbReference type="NCBI Taxonomy" id="247094"/>
    <lineage>
        <taxon>Eukaryota</taxon>
        <taxon>Metazoa</taxon>
        <taxon>Chordata</taxon>
        <taxon>Craniata</taxon>
        <taxon>Vertebrata</taxon>
        <taxon>Euteleostomi</taxon>
        <taxon>Amphibia</taxon>
        <taxon>Batrachia</taxon>
        <taxon>Anura</taxon>
        <taxon>Pipoidea</taxon>
        <taxon>Pipidae</taxon>
        <taxon>Pipinae</taxon>
        <taxon>Hymenochirus</taxon>
    </lineage>
</organism>